<dbReference type="PANTHER" id="PTHR37177:SF4">
    <property type="entry name" value="PROTEIN PSY1"/>
    <property type="match status" value="1"/>
</dbReference>
<sequence>MGFRLKLCFFILFTLAIFSSARNTISLSGVEIVLAMEGRSLTASIEDYDEPTANCGHDPPSRARGRGGNGCGHRSRGA</sequence>
<feature type="chain" id="PRO_5028395669" evidence="2">
    <location>
        <begin position="22"/>
        <end position="78"/>
    </location>
</feature>
<name>A0A6P5XW52_DURZI</name>
<keyword evidence="2" id="KW-0732">Signal</keyword>
<protein>
    <submittedName>
        <fullName evidence="4">Protein PSY3-like</fullName>
    </submittedName>
</protein>
<dbReference type="Proteomes" id="UP000515121">
    <property type="component" value="Unplaced"/>
</dbReference>
<dbReference type="RefSeq" id="XP_022732272.1">
    <property type="nucleotide sequence ID" value="XM_022876537.1"/>
</dbReference>
<gene>
    <name evidence="4" type="primary">LOC111286521</name>
</gene>
<evidence type="ECO:0000256" key="1">
    <source>
        <dbReference type="SAM" id="MobiDB-lite"/>
    </source>
</evidence>
<evidence type="ECO:0000256" key="2">
    <source>
        <dbReference type="SAM" id="SignalP"/>
    </source>
</evidence>
<organism evidence="3 4">
    <name type="scientific">Durio zibethinus</name>
    <name type="common">Durian</name>
    <dbReference type="NCBI Taxonomy" id="66656"/>
    <lineage>
        <taxon>Eukaryota</taxon>
        <taxon>Viridiplantae</taxon>
        <taxon>Streptophyta</taxon>
        <taxon>Embryophyta</taxon>
        <taxon>Tracheophyta</taxon>
        <taxon>Spermatophyta</taxon>
        <taxon>Magnoliopsida</taxon>
        <taxon>eudicotyledons</taxon>
        <taxon>Gunneridae</taxon>
        <taxon>Pentapetalae</taxon>
        <taxon>rosids</taxon>
        <taxon>malvids</taxon>
        <taxon>Malvales</taxon>
        <taxon>Malvaceae</taxon>
        <taxon>Helicteroideae</taxon>
        <taxon>Durio</taxon>
    </lineage>
</organism>
<feature type="signal peptide" evidence="2">
    <location>
        <begin position="1"/>
        <end position="21"/>
    </location>
</feature>
<proteinExistence type="predicted"/>
<reference evidence="4" key="1">
    <citation type="submission" date="2025-08" db="UniProtKB">
        <authorList>
            <consortium name="RefSeq"/>
        </authorList>
    </citation>
    <scope>IDENTIFICATION</scope>
    <source>
        <tissue evidence="4">Fruit stalk</tissue>
    </source>
</reference>
<dbReference type="KEGG" id="dzi:111286521"/>
<dbReference type="InterPro" id="IPR034430">
    <property type="entry name" value="PSY"/>
</dbReference>
<dbReference type="GeneID" id="111286521"/>
<evidence type="ECO:0000313" key="3">
    <source>
        <dbReference type="Proteomes" id="UP000515121"/>
    </source>
</evidence>
<accession>A0A6P5XW52</accession>
<dbReference type="OrthoDB" id="1877702at2759"/>
<feature type="region of interest" description="Disordered" evidence="1">
    <location>
        <begin position="49"/>
        <end position="78"/>
    </location>
</feature>
<dbReference type="PANTHER" id="PTHR37177">
    <property type="entry name" value="PROTEIN PSY1"/>
    <property type="match status" value="1"/>
</dbReference>
<evidence type="ECO:0000313" key="4">
    <source>
        <dbReference type="RefSeq" id="XP_022732272.1"/>
    </source>
</evidence>
<dbReference type="AlphaFoldDB" id="A0A6P5XW52"/>
<keyword evidence="3" id="KW-1185">Reference proteome</keyword>